<evidence type="ECO:0000313" key="1">
    <source>
        <dbReference type="EMBL" id="ELT87538.1"/>
    </source>
</evidence>
<evidence type="ECO:0000313" key="3">
    <source>
        <dbReference type="Proteomes" id="UP000014760"/>
    </source>
</evidence>
<dbReference type="OrthoDB" id="441285at2759"/>
<keyword evidence="3" id="KW-1185">Reference proteome</keyword>
<dbReference type="Proteomes" id="UP000014760">
    <property type="component" value="Unassembled WGS sequence"/>
</dbReference>
<reference evidence="3" key="1">
    <citation type="submission" date="2012-12" db="EMBL/GenBank/DDBJ databases">
        <authorList>
            <person name="Hellsten U."/>
            <person name="Grimwood J."/>
            <person name="Chapman J.A."/>
            <person name="Shapiro H."/>
            <person name="Aerts A."/>
            <person name="Otillar R.P."/>
            <person name="Terry A.Y."/>
            <person name="Boore J.L."/>
            <person name="Simakov O."/>
            <person name="Marletaz F."/>
            <person name="Cho S.-J."/>
            <person name="Edsinger-Gonzales E."/>
            <person name="Havlak P."/>
            <person name="Kuo D.-H."/>
            <person name="Larsson T."/>
            <person name="Lv J."/>
            <person name="Arendt D."/>
            <person name="Savage R."/>
            <person name="Osoegawa K."/>
            <person name="de Jong P."/>
            <person name="Lindberg D.R."/>
            <person name="Seaver E.C."/>
            <person name="Weisblat D.A."/>
            <person name="Putnam N.H."/>
            <person name="Grigoriev I.V."/>
            <person name="Rokhsar D.S."/>
        </authorList>
    </citation>
    <scope>NUCLEOTIDE SEQUENCE</scope>
    <source>
        <strain evidence="3">I ESC-2004</strain>
    </source>
</reference>
<organism evidence="1">
    <name type="scientific">Capitella teleta</name>
    <name type="common">Polychaete worm</name>
    <dbReference type="NCBI Taxonomy" id="283909"/>
    <lineage>
        <taxon>Eukaryota</taxon>
        <taxon>Metazoa</taxon>
        <taxon>Spiralia</taxon>
        <taxon>Lophotrochozoa</taxon>
        <taxon>Annelida</taxon>
        <taxon>Polychaeta</taxon>
        <taxon>Sedentaria</taxon>
        <taxon>Scolecida</taxon>
        <taxon>Capitellidae</taxon>
        <taxon>Capitella</taxon>
    </lineage>
</organism>
<name>R7T406_CAPTE</name>
<gene>
    <name evidence="1" type="ORF">CAPTEDRAFT_192824</name>
</gene>
<proteinExistence type="predicted"/>
<evidence type="ECO:0000313" key="2">
    <source>
        <dbReference type="EnsemblMetazoa" id="CapteP192824"/>
    </source>
</evidence>
<sequence>MAAKQPVRPACVPVPPPWLSAHRRRHGISRDEVEKFIAHGIQAALEKTLEQEKKADWKKQPRLPVDVVLGVEKNSSGQSYNKYVAGLKRRLDRAYKLELTTSKAVEAEFQRYLPEKHAACTVNHV</sequence>
<dbReference type="EnsemblMetazoa" id="CapteT192824">
    <property type="protein sequence ID" value="CapteP192824"/>
    <property type="gene ID" value="CapteG192824"/>
</dbReference>
<reference evidence="1 3" key="2">
    <citation type="journal article" date="2013" name="Nature">
        <title>Insights into bilaterian evolution from three spiralian genomes.</title>
        <authorList>
            <person name="Simakov O."/>
            <person name="Marletaz F."/>
            <person name="Cho S.J."/>
            <person name="Edsinger-Gonzales E."/>
            <person name="Havlak P."/>
            <person name="Hellsten U."/>
            <person name="Kuo D.H."/>
            <person name="Larsson T."/>
            <person name="Lv J."/>
            <person name="Arendt D."/>
            <person name="Savage R."/>
            <person name="Osoegawa K."/>
            <person name="de Jong P."/>
            <person name="Grimwood J."/>
            <person name="Chapman J.A."/>
            <person name="Shapiro H."/>
            <person name="Aerts A."/>
            <person name="Otillar R.P."/>
            <person name="Terry A.Y."/>
            <person name="Boore J.L."/>
            <person name="Grigoriev I.V."/>
            <person name="Lindberg D.R."/>
            <person name="Seaver E.C."/>
            <person name="Weisblat D.A."/>
            <person name="Putnam N.H."/>
            <person name="Rokhsar D.S."/>
        </authorList>
    </citation>
    <scope>NUCLEOTIDE SEQUENCE</scope>
    <source>
        <strain evidence="1 3">I ESC-2004</strain>
    </source>
</reference>
<reference evidence="2" key="3">
    <citation type="submission" date="2015-06" db="UniProtKB">
        <authorList>
            <consortium name="EnsemblMetazoa"/>
        </authorList>
    </citation>
    <scope>IDENTIFICATION</scope>
</reference>
<dbReference type="AlphaFoldDB" id="R7T406"/>
<protein>
    <submittedName>
        <fullName evidence="1 2">Uncharacterized protein</fullName>
    </submittedName>
</protein>
<dbReference type="EMBL" id="AMQN01015837">
    <property type="status" value="NOT_ANNOTATED_CDS"/>
    <property type="molecule type" value="Genomic_DNA"/>
</dbReference>
<accession>R7T406</accession>
<dbReference type="HOGENOM" id="CLU_1994793_0_0_1"/>
<dbReference type="EMBL" id="KB312277">
    <property type="protein sequence ID" value="ELT87538.1"/>
    <property type="molecule type" value="Genomic_DNA"/>
</dbReference>